<evidence type="ECO:0000259" key="2">
    <source>
        <dbReference type="Pfam" id="PF13556"/>
    </source>
</evidence>
<protein>
    <submittedName>
        <fullName evidence="5">PucR family transcriptional regulator</fullName>
    </submittedName>
</protein>
<evidence type="ECO:0000259" key="4">
    <source>
        <dbReference type="Pfam" id="PF17853"/>
    </source>
</evidence>
<reference evidence="5 6" key="1">
    <citation type="submission" date="2024-10" db="EMBL/GenBank/DDBJ databases">
        <title>The Natural Products Discovery Center: Release of the First 8490 Sequenced Strains for Exploring Actinobacteria Biosynthetic Diversity.</title>
        <authorList>
            <person name="Kalkreuter E."/>
            <person name="Kautsar S.A."/>
            <person name="Yang D."/>
            <person name="Bader C.D."/>
            <person name="Teijaro C.N."/>
            <person name="Fluegel L."/>
            <person name="Davis C.M."/>
            <person name="Simpson J.R."/>
            <person name="Lauterbach L."/>
            <person name="Steele A.D."/>
            <person name="Gui C."/>
            <person name="Meng S."/>
            <person name="Li G."/>
            <person name="Viehrig K."/>
            <person name="Ye F."/>
            <person name="Su P."/>
            <person name="Kiefer A.F."/>
            <person name="Nichols A."/>
            <person name="Cepeda A.J."/>
            <person name="Yan W."/>
            <person name="Fan B."/>
            <person name="Jiang Y."/>
            <person name="Adhikari A."/>
            <person name="Zheng C.-J."/>
            <person name="Schuster L."/>
            <person name="Cowan T.M."/>
            <person name="Smanski M.J."/>
            <person name="Chevrette M.G."/>
            <person name="De Carvalho L.P.S."/>
            <person name="Shen B."/>
        </authorList>
    </citation>
    <scope>NUCLEOTIDE SEQUENCE [LARGE SCALE GENOMIC DNA]</scope>
    <source>
        <strain evidence="5 6">NPDC003029</strain>
    </source>
</reference>
<comment type="caution">
    <text evidence="5">The sequence shown here is derived from an EMBL/GenBank/DDBJ whole genome shotgun (WGS) entry which is preliminary data.</text>
</comment>
<proteinExistence type="inferred from homology"/>
<feature type="domain" description="CdaR GGDEF-like" evidence="4">
    <location>
        <begin position="198"/>
        <end position="315"/>
    </location>
</feature>
<dbReference type="InterPro" id="IPR041522">
    <property type="entry name" value="CdaR_GGDEF"/>
</dbReference>
<accession>A0ABW6RS70</accession>
<organism evidence="5 6">
    <name type="scientific">Streptomyces flavidovirens</name>
    <dbReference type="NCBI Taxonomy" id="67298"/>
    <lineage>
        <taxon>Bacteria</taxon>
        <taxon>Bacillati</taxon>
        <taxon>Actinomycetota</taxon>
        <taxon>Actinomycetes</taxon>
        <taxon>Kitasatosporales</taxon>
        <taxon>Streptomycetaceae</taxon>
        <taxon>Streptomyces</taxon>
    </lineage>
</organism>
<evidence type="ECO:0000256" key="1">
    <source>
        <dbReference type="ARBA" id="ARBA00006754"/>
    </source>
</evidence>
<gene>
    <name evidence="5" type="ORF">ACFYWW_32735</name>
</gene>
<dbReference type="Gene3D" id="1.10.10.2840">
    <property type="entry name" value="PucR C-terminal helix-turn-helix domain"/>
    <property type="match status" value="1"/>
</dbReference>
<dbReference type="RefSeq" id="WP_387899105.1">
    <property type="nucleotide sequence ID" value="NZ_JBIAPK010000014.1"/>
</dbReference>
<dbReference type="PANTHER" id="PTHR33744">
    <property type="entry name" value="CARBOHYDRATE DIACID REGULATOR"/>
    <property type="match status" value="1"/>
</dbReference>
<dbReference type="InterPro" id="IPR051448">
    <property type="entry name" value="CdaR-like_regulators"/>
</dbReference>
<feature type="domain" description="PucR C-terminal helix-turn-helix" evidence="2">
    <location>
        <begin position="364"/>
        <end position="421"/>
    </location>
</feature>
<dbReference type="PANTHER" id="PTHR33744:SF1">
    <property type="entry name" value="DNA-BINDING TRANSCRIPTIONAL ACTIVATOR ADER"/>
    <property type="match status" value="1"/>
</dbReference>
<dbReference type="InterPro" id="IPR025736">
    <property type="entry name" value="PucR_C-HTH_dom"/>
</dbReference>
<comment type="similarity">
    <text evidence="1">Belongs to the CdaR family.</text>
</comment>
<dbReference type="Pfam" id="PF13556">
    <property type="entry name" value="HTH_30"/>
    <property type="match status" value="1"/>
</dbReference>
<name>A0ABW6RS70_9ACTN</name>
<dbReference type="Proteomes" id="UP001601976">
    <property type="component" value="Unassembled WGS sequence"/>
</dbReference>
<dbReference type="Pfam" id="PF17853">
    <property type="entry name" value="GGDEF_2"/>
    <property type="match status" value="1"/>
</dbReference>
<dbReference type="EMBL" id="JBIAPK010000014">
    <property type="protein sequence ID" value="MFF3343412.1"/>
    <property type="molecule type" value="Genomic_DNA"/>
</dbReference>
<keyword evidence="6" id="KW-1185">Reference proteome</keyword>
<dbReference type="InterPro" id="IPR025751">
    <property type="entry name" value="RsbRD_N_dom"/>
</dbReference>
<evidence type="ECO:0000313" key="5">
    <source>
        <dbReference type="EMBL" id="MFF3343412.1"/>
    </source>
</evidence>
<dbReference type="Pfam" id="PF14361">
    <property type="entry name" value="RsbRD_N"/>
    <property type="match status" value="1"/>
</dbReference>
<feature type="domain" description="RsbT co-antagonist protein RsbRD N-terminal" evidence="3">
    <location>
        <begin position="44"/>
        <end position="185"/>
    </location>
</feature>
<dbReference type="InterPro" id="IPR042070">
    <property type="entry name" value="PucR_C-HTH_sf"/>
</dbReference>
<sequence length="429" mass="47378">MTQQWLLQLQPDPHRTVDPAMPSDAVTGAVELLGAGPVRWVVQTAEAIATGIVEQVPEHGGGHGPVTTLRRSTESAVLAALRLLVSQSPHRVSALTDETLEGCREFARRGIALDQVLRGVRLGHARLAHELAAAIEEHVAADQRLAELRRVNDLLFTYADSHASVMAEEYIAERNRWRGSDEAARRAIVDDVLAGRPVDAQTATRRLHYDISRNHLAAVLWCDNTDSSPPAAERLHRTAMAMTRTMAAAGMLLIPADNTTAWVWFALADEDTPGRAEHLREALDRPQDVRAALGPPAPGPQGMRRSHLGALQAERIARHSGQWLCDYREVRLVALATAEPEHAHWFVQDVLGPLASEGDRMRELRETLRVYLAEARSLRTAADRLHVARNTITYRVKRAEELLPAVTTAGNSLELRLALEIAQRMRPQS</sequence>
<evidence type="ECO:0000259" key="3">
    <source>
        <dbReference type="Pfam" id="PF14361"/>
    </source>
</evidence>
<evidence type="ECO:0000313" key="6">
    <source>
        <dbReference type="Proteomes" id="UP001601976"/>
    </source>
</evidence>